<proteinExistence type="predicted"/>
<keyword evidence="2" id="KW-1185">Reference proteome</keyword>
<accession>A0ACA9QIK1</accession>
<evidence type="ECO:0000313" key="1">
    <source>
        <dbReference type="EMBL" id="CAG8752022.1"/>
    </source>
</evidence>
<organism evidence="1 2">
    <name type="scientific">Racocetra persica</name>
    <dbReference type="NCBI Taxonomy" id="160502"/>
    <lineage>
        <taxon>Eukaryota</taxon>
        <taxon>Fungi</taxon>
        <taxon>Fungi incertae sedis</taxon>
        <taxon>Mucoromycota</taxon>
        <taxon>Glomeromycotina</taxon>
        <taxon>Glomeromycetes</taxon>
        <taxon>Diversisporales</taxon>
        <taxon>Gigasporaceae</taxon>
        <taxon>Racocetra</taxon>
    </lineage>
</organism>
<gene>
    <name evidence="1" type="ORF">RPERSI_LOCUS14288</name>
</gene>
<feature type="non-terminal residue" evidence="1">
    <location>
        <position position="1"/>
    </location>
</feature>
<comment type="caution">
    <text evidence="1">The sequence shown here is derived from an EMBL/GenBank/DDBJ whole genome shotgun (WGS) entry which is preliminary data.</text>
</comment>
<evidence type="ECO:0000313" key="2">
    <source>
        <dbReference type="Proteomes" id="UP000789920"/>
    </source>
</evidence>
<protein>
    <submittedName>
        <fullName evidence="1">36247_t:CDS:1</fullName>
    </submittedName>
</protein>
<name>A0ACA9QIK1_9GLOM</name>
<dbReference type="Proteomes" id="UP000789920">
    <property type="component" value="Unassembled WGS sequence"/>
</dbReference>
<reference evidence="1" key="1">
    <citation type="submission" date="2021-06" db="EMBL/GenBank/DDBJ databases">
        <authorList>
            <person name="Kallberg Y."/>
            <person name="Tangrot J."/>
            <person name="Rosling A."/>
        </authorList>
    </citation>
    <scope>NUCLEOTIDE SEQUENCE</scope>
    <source>
        <strain evidence="1">MA461A</strain>
    </source>
</reference>
<sequence>NVNSKRSMNAKEINSKRAFSTFGGGARICPGRNWAITEIKVLLVAVLMKYNMEFVNKDQRLDLYYDASYHWRELKIRLRPRMQDD</sequence>
<dbReference type="EMBL" id="CAJVQC010032781">
    <property type="protein sequence ID" value="CAG8752022.1"/>
    <property type="molecule type" value="Genomic_DNA"/>
</dbReference>